<reference evidence="2 3" key="1">
    <citation type="submission" date="2020-06" db="EMBL/GenBank/DDBJ databases">
        <authorList>
            <person name="Li R."/>
            <person name="Bekaert M."/>
        </authorList>
    </citation>
    <scope>NUCLEOTIDE SEQUENCE [LARGE SCALE GENOMIC DNA]</scope>
    <source>
        <strain evidence="3">wild</strain>
    </source>
</reference>
<dbReference type="PANTHER" id="PTHR30383:SF5">
    <property type="entry name" value="SGNH HYDROLASE-TYPE ESTERASE DOMAIN-CONTAINING PROTEIN"/>
    <property type="match status" value="1"/>
</dbReference>
<keyword evidence="3" id="KW-1185">Reference proteome</keyword>
<sequence length="193" mass="22438">MLNILVLGHSYVENLRRLCENRRKPHTWENPSNAHGKVSVQMHGYPGATFKRLTEAIEAGLFVHYNPQVVICQIGSNDCDRYSFDEAAFKTDMNTFIYACLSRGVSVVFMSVMKRSGPWYCTPDEHTVRREIVNKMMKSIALENHFVHYFKPTNVYRTEYEARDGIHFTEEGYRAFLVALRKSVSWFINKVSK</sequence>
<dbReference type="Gene3D" id="3.40.50.1110">
    <property type="entry name" value="SGNH hydrolase"/>
    <property type="match status" value="1"/>
</dbReference>
<proteinExistence type="predicted"/>
<evidence type="ECO:0000313" key="2">
    <source>
        <dbReference type="EMBL" id="CAC5400571.1"/>
    </source>
</evidence>
<dbReference type="PANTHER" id="PTHR30383">
    <property type="entry name" value="THIOESTERASE 1/PROTEASE 1/LYSOPHOSPHOLIPASE L1"/>
    <property type="match status" value="1"/>
</dbReference>
<organism evidence="2 3">
    <name type="scientific">Mytilus coruscus</name>
    <name type="common">Sea mussel</name>
    <dbReference type="NCBI Taxonomy" id="42192"/>
    <lineage>
        <taxon>Eukaryota</taxon>
        <taxon>Metazoa</taxon>
        <taxon>Spiralia</taxon>
        <taxon>Lophotrochozoa</taxon>
        <taxon>Mollusca</taxon>
        <taxon>Bivalvia</taxon>
        <taxon>Autobranchia</taxon>
        <taxon>Pteriomorphia</taxon>
        <taxon>Mytilida</taxon>
        <taxon>Mytiloidea</taxon>
        <taxon>Mytilidae</taxon>
        <taxon>Mytilinae</taxon>
        <taxon>Mytilus</taxon>
    </lineage>
</organism>
<accession>A0A6J8CYF6</accession>
<dbReference type="InterPro" id="IPR036514">
    <property type="entry name" value="SGNH_hydro_sf"/>
</dbReference>
<gene>
    <name evidence="2" type="ORF">MCOR_34741</name>
</gene>
<dbReference type="CDD" id="cd00229">
    <property type="entry name" value="SGNH_hydrolase"/>
    <property type="match status" value="1"/>
</dbReference>
<name>A0A6J8CYF6_MYTCO</name>
<dbReference type="OrthoDB" id="10270855at2759"/>
<protein>
    <recommendedName>
        <fullName evidence="1">SGNH hydrolase-type esterase domain-containing protein</fullName>
    </recommendedName>
</protein>
<dbReference type="GO" id="GO:0004622">
    <property type="term" value="F:phosphatidylcholine lysophospholipase activity"/>
    <property type="evidence" value="ECO:0007669"/>
    <property type="project" value="TreeGrafter"/>
</dbReference>
<dbReference type="Proteomes" id="UP000507470">
    <property type="component" value="Unassembled WGS sequence"/>
</dbReference>
<dbReference type="Pfam" id="PF13472">
    <property type="entry name" value="Lipase_GDSL_2"/>
    <property type="match status" value="1"/>
</dbReference>
<feature type="domain" description="SGNH hydrolase-type esterase" evidence="1">
    <location>
        <begin position="7"/>
        <end position="175"/>
    </location>
</feature>
<evidence type="ECO:0000313" key="3">
    <source>
        <dbReference type="Proteomes" id="UP000507470"/>
    </source>
</evidence>
<dbReference type="InterPro" id="IPR051532">
    <property type="entry name" value="Ester_Hydrolysis_Enzymes"/>
</dbReference>
<evidence type="ECO:0000259" key="1">
    <source>
        <dbReference type="Pfam" id="PF13472"/>
    </source>
</evidence>
<dbReference type="AlphaFoldDB" id="A0A6J8CYF6"/>
<dbReference type="SUPFAM" id="SSF52266">
    <property type="entry name" value="SGNH hydrolase"/>
    <property type="match status" value="1"/>
</dbReference>
<dbReference type="InterPro" id="IPR013830">
    <property type="entry name" value="SGNH_hydro"/>
</dbReference>
<dbReference type="EMBL" id="CACVKT020006223">
    <property type="protein sequence ID" value="CAC5400571.1"/>
    <property type="molecule type" value="Genomic_DNA"/>
</dbReference>